<reference evidence="2 3" key="1">
    <citation type="submission" date="2017-07" db="EMBL/GenBank/DDBJ databases">
        <title>Leptospira spp. isolated from tropical soils.</title>
        <authorList>
            <person name="Thibeaux R."/>
            <person name="Iraola G."/>
            <person name="Ferres I."/>
            <person name="Bierque E."/>
            <person name="Girault D."/>
            <person name="Soupe-Gilbert M.-E."/>
            <person name="Picardeau M."/>
            <person name="Goarant C."/>
        </authorList>
    </citation>
    <scope>NUCLEOTIDE SEQUENCE [LARGE SCALE GENOMIC DNA]</scope>
    <source>
        <strain evidence="2 3">MCA1-C-A1</strain>
    </source>
</reference>
<dbReference type="InterPro" id="IPR013568">
    <property type="entry name" value="SEFIR_dom"/>
</dbReference>
<evidence type="ECO:0000259" key="1">
    <source>
        <dbReference type="PROSITE" id="PS51534"/>
    </source>
</evidence>
<comment type="caution">
    <text evidence="2">The sequence shown here is derived from an EMBL/GenBank/DDBJ whole genome shotgun (WGS) entry which is preliminary data.</text>
</comment>
<dbReference type="EMBL" id="NPDN01000015">
    <property type="protein sequence ID" value="PJZ23911.1"/>
    <property type="molecule type" value="Genomic_DNA"/>
</dbReference>
<evidence type="ECO:0000313" key="2">
    <source>
        <dbReference type="EMBL" id="PJZ23911.1"/>
    </source>
</evidence>
<dbReference type="Proteomes" id="UP000232196">
    <property type="component" value="Unassembled WGS sequence"/>
</dbReference>
<gene>
    <name evidence="2" type="ORF">CH357_18625</name>
</gene>
<organism evidence="2 3">
    <name type="scientific">Leptospira hartskeerlii</name>
    <dbReference type="NCBI Taxonomy" id="2023177"/>
    <lineage>
        <taxon>Bacteria</taxon>
        <taxon>Pseudomonadati</taxon>
        <taxon>Spirochaetota</taxon>
        <taxon>Spirochaetia</taxon>
        <taxon>Leptospirales</taxon>
        <taxon>Leptospiraceae</taxon>
        <taxon>Leptospira</taxon>
    </lineage>
</organism>
<dbReference type="AlphaFoldDB" id="A0A2M9X883"/>
<sequence length="476" mass="55769">MQPKVFISYSWTSQQHQNTIKDWAEQLLADGVDILFDLFDLREGNDKYAYMEKMVTDPNVTHVLAFCDKKYKAKADSRESGVGTESQIISNEIYTKVEQSKFIPIVCEKDEEGNEYLPIFFKNLIWIDFSSPELISENWEKLIRLLYGKPLHEKPQLGKPPLYITQDSITPSSPLKHKFNMFKQALLNDKRNKGSLRDDFLEEGINYIDLLRIRREPNASSFAEKILEDFSKLCTVRNSIIEWLNLELQVTDQEELVEMLLSFLDKILELKSKPKEVNRWSENWFDAHSMFANELFLYIVALLTRKRSYFLLKAIFNNPYLIPETESRSRLFDNFGYFYSYSETINQYLVKKDNTNYNSPSGEIFKRNANSEIVSFSDLIQGELLVLLMTYLRDDIHWYPQTLFYQQSGSRFNFFIMLSKKSEFSKFQILIDNPDPKLIKEAVLSKILGIHFNGHIRSYIVNSITSGLNLENLNTV</sequence>
<dbReference type="Pfam" id="PF08357">
    <property type="entry name" value="SEFIR"/>
    <property type="match status" value="1"/>
</dbReference>
<dbReference type="OrthoDB" id="5149141at2"/>
<accession>A0A2M9X883</accession>
<evidence type="ECO:0000313" key="3">
    <source>
        <dbReference type="Proteomes" id="UP000232196"/>
    </source>
</evidence>
<name>A0A2M9X883_9LEPT</name>
<feature type="domain" description="SEFIR" evidence="1">
    <location>
        <begin position="2"/>
        <end position="138"/>
    </location>
</feature>
<keyword evidence="3" id="KW-1185">Reference proteome</keyword>
<protein>
    <recommendedName>
        <fullName evidence="1">SEFIR domain-containing protein</fullName>
    </recommendedName>
</protein>
<dbReference type="PROSITE" id="PS51534">
    <property type="entry name" value="SEFIR"/>
    <property type="match status" value="1"/>
</dbReference>
<proteinExistence type="predicted"/>
<dbReference type="RefSeq" id="WP_100708275.1">
    <property type="nucleotide sequence ID" value="NZ_NPDL01000017.1"/>
</dbReference>